<organism evidence="1 2">
    <name type="scientific">Prevotella lacticifex</name>
    <dbReference type="NCBI Taxonomy" id="2854755"/>
    <lineage>
        <taxon>Bacteria</taxon>
        <taxon>Pseudomonadati</taxon>
        <taxon>Bacteroidota</taxon>
        <taxon>Bacteroidia</taxon>
        <taxon>Bacteroidales</taxon>
        <taxon>Prevotellaceae</taxon>
        <taxon>Prevotella</taxon>
    </lineage>
</organism>
<dbReference type="RefSeq" id="WP_223929093.1">
    <property type="nucleotide sequence ID" value="NZ_BPTU01000001.1"/>
</dbReference>
<evidence type="ECO:0000313" key="2">
    <source>
        <dbReference type="Proteomes" id="UP000825483"/>
    </source>
</evidence>
<sequence>MLTSCHSDDSDDPSEQRNCTNTVFIYMPWTGSQSSSYGSLTKVIQQNIHDIQTETKKGNSDKATRTIVLFADTTVHSTLFEIKGDGTTRKIEEYPHGYITTTAALRTLLNKVAAYSPTATYSMLIGSHGNGWLPAGSQPAESRAFGGTSAATQMEVDTLADAITSSKIGKMQYVCFDDCYMASIETAYSLRNATNWLVASTSEVMDIGLPYSTVWRYLSSTNVDYSKVIDAFGAFYTNYDYPYGALAAIDCSKTDKMAELMKALNKKYEGWDYDLSTIQALDGFRSHVYYDMGAYINTLCGSDTTGNQQVYNELKSLVPYKFTTPSLYTVYQGGYSYKVRTFSGISTSDPTENASAMNIKKKTKWWKATH</sequence>
<dbReference type="PANTHER" id="PTHR37835:SF1">
    <property type="entry name" value="ALPHA-CLOSTRIPAIN"/>
    <property type="match status" value="1"/>
</dbReference>
<comment type="caution">
    <text evidence="1">The sequence shown here is derived from an EMBL/GenBank/DDBJ whole genome shotgun (WGS) entry which is preliminary data.</text>
</comment>
<protein>
    <recommendedName>
        <fullName evidence="3">Clostripain family protein</fullName>
    </recommendedName>
</protein>
<gene>
    <name evidence="1" type="ORF">PRLR5076_16230</name>
</gene>
<dbReference type="Gene3D" id="3.40.50.11970">
    <property type="match status" value="1"/>
</dbReference>
<proteinExistence type="predicted"/>
<accession>A0A9R1CA34</accession>
<dbReference type="Pfam" id="PF03415">
    <property type="entry name" value="Peptidase_C11"/>
    <property type="match status" value="1"/>
</dbReference>
<dbReference type="PANTHER" id="PTHR37835">
    <property type="entry name" value="ALPHA-CLOSTRIPAIN"/>
    <property type="match status" value="1"/>
</dbReference>
<dbReference type="EMBL" id="BPUB01000001">
    <property type="protein sequence ID" value="GJG58772.1"/>
    <property type="molecule type" value="Genomic_DNA"/>
</dbReference>
<dbReference type="GeneID" id="72467196"/>
<evidence type="ECO:0000313" key="1">
    <source>
        <dbReference type="EMBL" id="GJG58772.1"/>
    </source>
</evidence>
<dbReference type="InterPro" id="IPR005077">
    <property type="entry name" value="Peptidase_C11"/>
</dbReference>
<name>A0A9R1CA34_9BACT</name>
<keyword evidence="2" id="KW-1185">Reference proteome</keyword>
<evidence type="ECO:0008006" key="3">
    <source>
        <dbReference type="Google" id="ProtNLM"/>
    </source>
</evidence>
<dbReference type="AlphaFoldDB" id="A0A9R1CA34"/>
<reference evidence="1" key="1">
    <citation type="journal article" date="2022" name="Int. J. Syst. Evol. Microbiol.">
        <title>Prevotella lacticifex sp. nov., isolated from the rumen of cows.</title>
        <authorList>
            <person name="Shinkai T."/>
            <person name="Ikeyama N."/>
            <person name="Kumagai M."/>
            <person name="Ohmori H."/>
            <person name="Sakamoto M."/>
            <person name="Ohkuma M."/>
            <person name="Mitsumori M."/>
        </authorList>
    </citation>
    <scope>NUCLEOTIDE SEQUENCE</scope>
    <source>
        <strain evidence="1">R5076</strain>
    </source>
</reference>
<dbReference type="Proteomes" id="UP000825483">
    <property type="component" value="Unassembled WGS sequence"/>
</dbReference>